<accession>A0A7S7NMA7</accession>
<organism evidence="1 2">
    <name type="scientific">Paludibaculum fermentans</name>
    <dbReference type="NCBI Taxonomy" id="1473598"/>
    <lineage>
        <taxon>Bacteria</taxon>
        <taxon>Pseudomonadati</taxon>
        <taxon>Acidobacteriota</taxon>
        <taxon>Terriglobia</taxon>
        <taxon>Bryobacterales</taxon>
        <taxon>Bryobacteraceae</taxon>
        <taxon>Paludibaculum</taxon>
    </lineage>
</organism>
<gene>
    <name evidence="1" type="ORF">IRI77_26095</name>
</gene>
<evidence type="ECO:0000313" key="1">
    <source>
        <dbReference type="EMBL" id="QOY86262.1"/>
    </source>
</evidence>
<proteinExistence type="predicted"/>
<keyword evidence="2" id="KW-1185">Reference proteome</keyword>
<dbReference type="KEGG" id="pfer:IRI77_26095"/>
<protein>
    <recommendedName>
        <fullName evidence="3">Ribbon-helix-helix protein CopG domain-containing protein</fullName>
    </recommendedName>
</protein>
<evidence type="ECO:0008006" key="3">
    <source>
        <dbReference type="Google" id="ProtNLM"/>
    </source>
</evidence>
<dbReference type="Proteomes" id="UP000593892">
    <property type="component" value="Chromosome"/>
</dbReference>
<reference evidence="1 2" key="1">
    <citation type="submission" date="2020-10" db="EMBL/GenBank/DDBJ databases">
        <title>Complete genome sequence of Paludibaculum fermentans P105T, a facultatively anaerobic acidobacterium capable of dissimilatory Fe(III) reduction.</title>
        <authorList>
            <person name="Dedysh S.N."/>
            <person name="Beletsky A.V."/>
            <person name="Kulichevskaya I.S."/>
            <person name="Mardanov A.V."/>
            <person name="Ravin N.V."/>
        </authorList>
    </citation>
    <scope>NUCLEOTIDE SEQUENCE [LARGE SCALE GENOMIC DNA]</scope>
    <source>
        <strain evidence="1 2">P105</strain>
    </source>
</reference>
<dbReference type="RefSeq" id="WP_194447931.1">
    <property type="nucleotide sequence ID" value="NZ_CP063849.1"/>
</dbReference>
<name>A0A7S7NMA7_PALFE</name>
<dbReference type="EMBL" id="CP063849">
    <property type="protein sequence ID" value="QOY86262.1"/>
    <property type="molecule type" value="Genomic_DNA"/>
</dbReference>
<evidence type="ECO:0000313" key="2">
    <source>
        <dbReference type="Proteomes" id="UP000593892"/>
    </source>
</evidence>
<dbReference type="AlphaFoldDB" id="A0A7S7NMA7"/>
<sequence length="90" mass="10166">MTLTRKRTKMVCIRLSDDEFRKLHEACATIGARSISDLARDAMNSVVAQGGYADLPDDDICVRLEDLNRRMTLMQKELLRLSSIVGEAHE</sequence>